<comment type="caution">
    <text evidence="2">The sequence shown here is derived from an EMBL/GenBank/DDBJ whole genome shotgun (WGS) entry which is preliminary data.</text>
</comment>
<proteinExistence type="predicted"/>
<evidence type="ECO:0000256" key="1">
    <source>
        <dbReference type="SAM" id="MobiDB-lite"/>
    </source>
</evidence>
<accession>A0A9X0A7E0</accession>
<protein>
    <submittedName>
        <fullName evidence="2">Uncharacterized protein</fullName>
    </submittedName>
</protein>
<dbReference type="EMBL" id="MU825396">
    <property type="protein sequence ID" value="KAJ7394801.1"/>
    <property type="molecule type" value="Genomic_DNA"/>
</dbReference>
<keyword evidence="3" id="KW-1185">Reference proteome</keyword>
<name>A0A9X0A7E0_9CNID</name>
<gene>
    <name evidence="2" type="ORF">OS493_000635</name>
</gene>
<organism evidence="2 3">
    <name type="scientific">Desmophyllum pertusum</name>
    <dbReference type="NCBI Taxonomy" id="174260"/>
    <lineage>
        <taxon>Eukaryota</taxon>
        <taxon>Metazoa</taxon>
        <taxon>Cnidaria</taxon>
        <taxon>Anthozoa</taxon>
        <taxon>Hexacorallia</taxon>
        <taxon>Scleractinia</taxon>
        <taxon>Caryophylliina</taxon>
        <taxon>Caryophylliidae</taxon>
        <taxon>Desmophyllum</taxon>
    </lineage>
</organism>
<feature type="compositionally biased region" description="Acidic residues" evidence="1">
    <location>
        <begin position="177"/>
        <end position="187"/>
    </location>
</feature>
<evidence type="ECO:0000313" key="2">
    <source>
        <dbReference type="EMBL" id="KAJ7394801.1"/>
    </source>
</evidence>
<dbReference type="OrthoDB" id="10267863at2759"/>
<dbReference type="Proteomes" id="UP001163046">
    <property type="component" value="Unassembled WGS sequence"/>
</dbReference>
<feature type="region of interest" description="Disordered" evidence="1">
    <location>
        <begin position="175"/>
        <end position="227"/>
    </location>
</feature>
<sequence length="273" mass="30623">MSSSYFDICHSANRRVRIIAGLGEEGNDDGTCASFSQPMGICVENGKNIFVTDAHVEAVKLITDAGCAVKFLENLGKLYQASVHQKHKQTHTSTLQEAPFNLFRRFWMPTSRPMDLKELLQVRQFSKDDAAKATVHEFSWANSHGKCVRQCTVRQETTKYKAGTLPLGERLEFAPVENEDNVNEDPLESVSREEGREGAFASTDLGGDQLSKYDEVSSDNESDDGHDAIEDVEDVEDSDLSHRQNKELGFLFAARRTRSGRMVRTVNRAVLWM</sequence>
<evidence type="ECO:0000313" key="3">
    <source>
        <dbReference type="Proteomes" id="UP001163046"/>
    </source>
</evidence>
<dbReference type="AlphaFoldDB" id="A0A9X0A7E0"/>
<reference evidence="2" key="1">
    <citation type="submission" date="2023-01" db="EMBL/GenBank/DDBJ databases">
        <title>Genome assembly of the deep-sea coral Lophelia pertusa.</title>
        <authorList>
            <person name="Herrera S."/>
            <person name="Cordes E."/>
        </authorList>
    </citation>
    <scope>NUCLEOTIDE SEQUENCE</scope>
    <source>
        <strain evidence="2">USNM1676648</strain>
        <tissue evidence="2">Polyp</tissue>
    </source>
</reference>